<dbReference type="KEGG" id="ohi:H8790_03830"/>
<dbReference type="RefSeq" id="WP_187333635.1">
    <property type="nucleotide sequence ID" value="NZ_CP060490.1"/>
</dbReference>
<dbReference type="Proteomes" id="UP000515960">
    <property type="component" value="Chromosome"/>
</dbReference>
<reference evidence="2 3" key="1">
    <citation type="submission" date="2020-08" db="EMBL/GenBank/DDBJ databases">
        <authorList>
            <person name="Liu C."/>
            <person name="Sun Q."/>
        </authorList>
    </citation>
    <scope>NUCLEOTIDE SEQUENCE [LARGE SCALE GENOMIC DNA]</scope>
    <source>
        <strain evidence="2 3">NSJ-62</strain>
    </source>
</reference>
<dbReference type="AlphaFoldDB" id="A0A7G9B6I2"/>
<sequence length="129" mass="14931">MKMPEHYETDCLLFFAGKPEELELYEAFFQHMCDGFPDAEVRVQKSQISFYGRHLFAAASLPRRKEKGVHALLVTFGLSHRLESSRIAVAVEPYPNRWTHHVLVTGEEQIDKELMGWISEAFAFSQSKR</sequence>
<keyword evidence="3" id="KW-1185">Reference proteome</keyword>
<organism evidence="2 3">
    <name type="scientific">Oscillibacter hominis</name>
    <dbReference type="NCBI Taxonomy" id="2763056"/>
    <lineage>
        <taxon>Bacteria</taxon>
        <taxon>Bacillati</taxon>
        <taxon>Bacillota</taxon>
        <taxon>Clostridia</taxon>
        <taxon>Eubacteriales</taxon>
        <taxon>Oscillospiraceae</taxon>
        <taxon>Oscillibacter</taxon>
    </lineage>
</organism>
<evidence type="ECO:0000313" key="3">
    <source>
        <dbReference type="Proteomes" id="UP000515960"/>
    </source>
</evidence>
<dbReference type="Pfam" id="PF18899">
    <property type="entry name" value="DUF5655"/>
    <property type="match status" value="1"/>
</dbReference>
<name>A0A7G9B6I2_9FIRM</name>
<accession>A0A7G9B6I2</accession>
<evidence type="ECO:0000313" key="2">
    <source>
        <dbReference type="EMBL" id="QNL45163.1"/>
    </source>
</evidence>
<dbReference type="InterPro" id="IPR043714">
    <property type="entry name" value="DUF5655"/>
</dbReference>
<feature type="domain" description="DUF5655" evidence="1">
    <location>
        <begin position="15"/>
        <end position="125"/>
    </location>
</feature>
<protein>
    <recommendedName>
        <fullName evidence="1">DUF5655 domain-containing protein</fullName>
    </recommendedName>
</protein>
<evidence type="ECO:0000259" key="1">
    <source>
        <dbReference type="Pfam" id="PF18899"/>
    </source>
</evidence>
<gene>
    <name evidence="2" type="ORF">H8790_03830</name>
</gene>
<proteinExistence type="predicted"/>
<dbReference type="EMBL" id="CP060490">
    <property type="protein sequence ID" value="QNL45163.1"/>
    <property type="molecule type" value="Genomic_DNA"/>
</dbReference>